<dbReference type="AlphaFoldDB" id="A0A2P2QYP1"/>
<reference evidence="1" key="1">
    <citation type="submission" date="2018-02" db="EMBL/GenBank/DDBJ databases">
        <title>Rhizophora mucronata_Transcriptome.</title>
        <authorList>
            <person name="Meera S.P."/>
            <person name="Sreeshan A."/>
            <person name="Augustine A."/>
        </authorList>
    </citation>
    <scope>NUCLEOTIDE SEQUENCE</scope>
    <source>
        <tissue evidence="1">Leaf</tissue>
    </source>
</reference>
<sequence length="44" mass="5361">MCICRQLWYIQKTSLLPFKFHNVLRRWIRSSIVVNCFSLMLVCL</sequence>
<name>A0A2P2QYP1_RHIMU</name>
<accession>A0A2P2QYP1</accession>
<evidence type="ECO:0000313" key="1">
    <source>
        <dbReference type="EMBL" id="MBX72067.1"/>
    </source>
</evidence>
<proteinExistence type="predicted"/>
<dbReference type="EMBL" id="GGEC01091583">
    <property type="protein sequence ID" value="MBX72067.1"/>
    <property type="molecule type" value="Transcribed_RNA"/>
</dbReference>
<protein>
    <submittedName>
        <fullName evidence="1">Uncharacterized protein</fullName>
    </submittedName>
</protein>
<organism evidence="1">
    <name type="scientific">Rhizophora mucronata</name>
    <name type="common">Asiatic mangrove</name>
    <dbReference type="NCBI Taxonomy" id="61149"/>
    <lineage>
        <taxon>Eukaryota</taxon>
        <taxon>Viridiplantae</taxon>
        <taxon>Streptophyta</taxon>
        <taxon>Embryophyta</taxon>
        <taxon>Tracheophyta</taxon>
        <taxon>Spermatophyta</taxon>
        <taxon>Magnoliopsida</taxon>
        <taxon>eudicotyledons</taxon>
        <taxon>Gunneridae</taxon>
        <taxon>Pentapetalae</taxon>
        <taxon>rosids</taxon>
        <taxon>fabids</taxon>
        <taxon>Malpighiales</taxon>
        <taxon>Rhizophoraceae</taxon>
        <taxon>Rhizophora</taxon>
    </lineage>
</organism>